<dbReference type="SUPFAM" id="SSF50341">
    <property type="entry name" value="CheW-like"/>
    <property type="match status" value="1"/>
</dbReference>
<dbReference type="PROSITE" id="PS50851">
    <property type="entry name" value="CHEW"/>
    <property type="match status" value="1"/>
</dbReference>
<sequence length="170" mass="19033">MSEETKTKMKLLKFSLAGDYYLLAIDVISEILRYQPVTKVPTIPEVVHGVLNLRGKYIPVIDLAKRLVIDKDIEITEKTCIVVTECHSEDDNVTVGLIIDEVSDFLEIEHESVAPPPKFGHSIAAELIEGMTRIDGDDYLILNVDKLLDLQQLIELLESLKDDEEAQASA</sequence>
<gene>
    <name evidence="2" type="ORF">FLL45_18960</name>
</gene>
<keyword evidence="3" id="KW-1185">Reference proteome</keyword>
<feature type="domain" description="CheW-like" evidence="1">
    <location>
        <begin position="8"/>
        <end position="153"/>
    </location>
</feature>
<dbReference type="GO" id="GO:0006935">
    <property type="term" value="P:chemotaxis"/>
    <property type="evidence" value="ECO:0007669"/>
    <property type="project" value="InterPro"/>
</dbReference>
<accession>A0A545T4Z3</accession>
<name>A0A545T4Z3_9GAMM</name>
<dbReference type="AlphaFoldDB" id="A0A545T4Z3"/>
<dbReference type="InterPro" id="IPR039315">
    <property type="entry name" value="CheW"/>
</dbReference>
<comment type="caution">
    <text evidence="2">The sequence shown here is derived from an EMBL/GenBank/DDBJ whole genome shotgun (WGS) entry which is preliminary data.</text>
</comment>
<dbReference type="PANTHER" id="PTHR22617">
    <property type="entry name" value="CHEMOTAXIS SENSOR HISTIDINE KINASE-RELATED"/>
    <property type="match status" value="1"/>
</dbReference>
<dbReference type="GO" id="GO:0007165">
    <property type="term" value="P:signal transduction"/>
    <property type="evidence" value="ECO:0007669"/>
    <property type="project" value="InterPro"/>
</dbReference>
<dbReference type="Gene3D" id="2.30.30.40">
    <property type="entry name" value="SH3 Domains"/>
    <property type="match status" value="1"/>
</dbReference>
<dbReference type="GO" id="GO:0005829">
    <property type="term" value="C:cytosol"/>
    <property type="evidence" value="ECO:0007669"/>
    <property type="project" value="TreeGrafter"/>
</dbReference>
<reference evidence="2 3" key="1">
    <citation type="submission" date="2019-06" db="EMBL/GenBank/DDBJ databases">
        <title>Draft genome of Aliikangiella marina GYP-15.</title>
        <authorList>
            <person name="Wang G."/>
        </authorList>
    </citation>
    <scope>NUCLEOTIDE SEQUENCE [LARGE SCALE GENOMIC DNA]</scope>
    <source>
        <strain evidence="2 3">GYP-15</strain>
    </source>
</reference>
<dbReference type="SMART" id="SM00260">
    <property type="entry name" value="CheW"/>
    <property type="match status" value="1"/>
</dbReference>
<dbReference type="Pfam" id="PF01584">
    <property type="entry name" value="CheW"/>
    <property type="match status" value="1"/>
</dbReference>
<evidence type="ECO:0000313" key="2">
    <source>
        <dbReference type="EMBL" id="TQV72299.1"/>
    </source>
</evidence>
<evidence type="ECO:0000259" key="1">
    <source>
        <dbReference type="PROSITE" id="PS50851"/>
    </source>
</evidence>
<dbReference type="EMBL" id="VIKR01000005">
    <property type="protein sequence ID" value="TQV72299.1"/>
    <property type="molecule type" value="Genomic_DNA"/>
</dbReference>
<proteinExistence type="predicted"/>
<dbReference type="Proteomes" id="UP000317839">
    <property type="component" value="Unassembled WGS sequence"/>
</dbReference>
<organism evidence="2 3">
    <name type="scientific">Aliikangiella marina</name>
    <dbReference type="NCBI Taxonomy" id="1712262"/>
    <lineage>
        <taxon>Bacteria</taxon>
        <taxon>Pseudomonadati</taxon>
        <taxon>Pseudomonadota</taxon>
        <taxon>Gammaproteobacteria</taxon>
        <taxon>Oceanospirillales</taxon>
        <taxon>Pleioneaceae</taxon>
        <taxon>Aliikangiella</taxon>
    </lineage>
</organism>
<dbReference type="InterPro" id="IPR002545">
    <property type="entry name" value="CheW-lke_dom"/>
</dbReference>
<dbReference type="PANTHER" id="PTHR22617:SF23">
    <property type="entry name" value="CHEMOTAXIS PROTEIN CHEW"/>
    <property type="match status" value="1"/>
</dbReference>
<dbReference type="Gene3D" id="2.40.50.180">
    <property type="entry name" value="CheA-289, Domain 4"/>
    <property type="match status" value="1"/>
</dbReference>
<protein>
    <submittedName>
        <fullName evidence="2">Purine-binding chemotaxis protein CheW</fullName>
    </submittedName>
</protein>
<dbReference type="InterPro" id="IPR036061">
    <property type="entry name" value="CheW-like_dom_sf"/>
</dbReference>
<evidence type="ECO:0000313" key="3">
    <source>
        <dbReference type="Proteomes" id="UP000317839"/>
    </source>
</evidence>
<dbReference type="RefSeq" id="WP_142943629.1">
    <property type="nucleotide sequence ID" value="NZ_VIKR01000005.1"/>
</dbReference>
<dbReference type="OrthoDB" id="9790406at2"/>